<dbReference type="AlphaFoldDB" id="A0A517YM01"/>
<dbReference type="RefSeq" id="WP_145098051.1">
    <property type="nucleotide sequence ID" value="NZ_CP036274.1"/>
</dbReference>
<sequence>MGTKAHSTVVNRIIDIYQGELQTAADSVIDVIAGDKLIAVESSANLEEAVKQLMAMTGLRYIATTNHDSLVYAQRLCAGTPIGLINSQGDIVKEAAEN</sequence>
<evidence type="ECO:0000313" key="1">
    <source>
        <dbReference type="EMBL" id="QDU31243.1"/>
    </source>
</evidence>
<dbReference type="Proteomes" id="UP000315017">
    <property type="component" value="Chromosome"/>
</dbReference>
<proteinExistence type="predicted"/>
<evidence type="ECO:0000313" key="2">
    <source>
        <dbReference type="Proteomes" id="UP000315017"/>
    </source>
</evidence>
<name>A0A517YM01_9BACT</name>
<accession>A0A517YM01</accession>
<organism evidence="1 2">
    <name type="scientific">Anatilimnocola aggregata</name>
    <dbReference type="NCBI Taxonomy" id="2528021"/>
    <lineage>
        <taxon>Bacteria</taxon>
        <taxon>Pseudomonadati</taxon>
        <taxon>Planctomycetota</taxon>
        <taxon>Planctomycetia</taxon>
        <taxon>Pirellulales</taxon>
        <taxon>Pirellulaceae</taxon>
        <taxon>Anatilimnocola</taxon>
    </lineage>
</organism>
<gene>
    <name evidence="1" type="ORF">ETAA8_63960</name>
</gene>
<dbReference type="KEGG" id="aagg:ETAA8_63960"/>
<reference evidence="1 2" key="1">
    <citation type="submission" date="2019-02" db="EMBL/GenBank/DDBJ databases">
        <title>Deep-cultivation of Planctomycetes and their phenomic and genomic characterization uncovers novel biology.</title>
        <authorList>
            <person name="Wiegand S."/>
            <person name="Jogler M."/>
            <person name="Boedeker C."/>
            <person name="Pinto D."/>
            <person name="Vollmers J."/>
            <person name="Rivas-Marin E."/>
            <person name="Kohn T."/>
            <person name="Peeters S.H."/>
            <person name="Heuer A."/>
            <person name="Rast P."/>
            <person name="Oberbeckmann S."/>
            <person name="Bunk B."/>
            <person name="Jeske O."/>
            <person name="Meyerdierks A."/>
            <person name="Storesund J.E."/>
            <person name="Kallscheuer N."/>
            <person name="Luecker S."/>
            <person name="Lage O.M."/>
            <person name="Pohl T."/>
            <person name="Merkel B.J."/>
            <person name="Hornburger P."/>
            <person name="Mueller R.-W."/>
            <person name="Bruemmer F."/>
            <person name="Labrenz M."/>
            <person name="Spormann A.M."/>
            <person name="Op den Camp H."/>
            <person name="Overmann J."/>
            <person name="Amann R."/>
            <person name="Jetten M.S.M."/>
            <person name="Mascher T."/>
            <person name="Medema M.H."/>
            <person name="Devos D.P."/>
            <person name="Kaster A.-K."/>
            <person name="Ovreas L."/>
            <person name="Rohde M."/>
            <person name="Galperin M.Y."/>
            <person name="Jogler C."/>
        </authorList>
    </citation>
    <scope>NUCLEOTIDE SEQUENCE [LARGE SCALE GENOMIC DNA]</scope>
    <source>
        <strain evidence="1 2">ETA_A8</strain>
    </source>
</reference>
<protein>
    <submittedName>
        <fullName evidence="1">Uncharacterized protein</fullName>
    </submittedName>
</protein>
<keyword evidence="2" id="KW-1185">Reference proteome</keyword>
<dbReference type="EMBL" id="CP036274">
    <property type="protein sequence ID" value="QDU31243.1"/>
    <property type="molecule type" value="Genomic_DNA"/>
</dbReference>